<feature type="chain" id="PRO_5046881474" evidence="1">
    <location>
        <begin position="21"/>
        <end position="89"/>
    </location>
</feature>
<evidence type="ECO:0000256" key="1">
    <source>
        <dbReference type="SAM" id="SignalP"/>
    </source>
</evidence>
<keyword evidence="1" id="KW-0732">Signal</keyword>
<evidence type="ECO:0000313" key="3">
    <source>
        <dbReference type="Proteomes" id="UP001302249"/>
    </source>
</evidence>
<proteinExistence type="predicted"/>
<protein>
    <submittedName>
        <fullName evidence="2">Uncharacterized protein</fullName>
    </submittedName>
</protein>
<keyword evidence="3" id="KW-1185">Reference proteome</keyword>
<gene>
    <name evidence="2" type="ORF">RPR59_09645</name>
</gene>
<dbReference type="EMBL" id="CP135076">
    <property type="protein sequence ID" value="WNO52727.1"/>
    <property type="molecule type" value="Genomic_DNA"/>
</dbReference>
<dbReference type="Proteomes" id="UP001302249">
    <property type="component" value="Chromosome"/>
</dbReference>
<reference evidence="2 3" key="1">
    <citation type="submission" date="2023-09" db="EMBL/GenBank/DDBJ databases">
        <authorList>
            <person name="Rey-Velasco X."/>
        </authorList>
    </citation>
    <scope>NUCLEOTIDE SEQUENCE [LARGE SCALE GENOMIC DNA]</scope>
    <source>
        <strain evidence="2 3">W311</strain>
    </source>
</reference>
<sequence length="89" mass="9522">MRLLLFLTALLTGLSGAAAAERTAQPTRIERAGLASVVTVLADVRAVAPAHRGLIQPTPRRLSLRADPLVPARAPLLRLPSGIDQRRLE</sequence>
<accession>A0ABZ0B656</accession>
<dbReference type="RefSeq" id="WP_313913473.1">
    <property type="nucleotide sequence ID" value="NZ_CP135076.1"/>
</dbReference>
<name>A0ABZ0B656_9SPHN</name>
<evidence type="ECO:0000313" key="2">
    <source>
        <dbReference type="EMBL" id="WNO52727.1"/>
    </source>
</evidence>
<organism evidence="2 3">
    <name type="scientific">Stakelama saccharophila</name>
    <dbReference type="NCBI Taxonomy" id="3075605"/>
    <lineage>
        <taxon>Bacteria</taxon>
        <taxon>Pseudomonadati</taxon>
        <taxon>Pseudomonadota</taxon>
        <taxon>Alphaproteobacteria</taxon>
        <taxon>Sphingomonadales</taxon>
        <taxon>Sphingomonadaceae</taxon>
        <taxon>Stakelama</taxon>
    </lineage>
</organism>
<feature type="signal peptide" evidence="1">
    <location>
        <begin position="1"/>
        <end position="20"/>
    </location>
</feature>